<proteinExistence type="predicted"/>
<dbReference type="SUPFAM" id="SSF53300">
    <property type="entry name" value="vWA-like"/>
    <property type="match status" value="1"/>
</dbReference>
<dbReference type="RefSeq" id="WP_311660368.1">
    <property type="nucleotide sequence ID" value="NZ_JAVRHY010000020.1"/>
</dbReference>
<keyword evidence="5" id="KW-1185">Reference proteome</keyword>
<reference evidence="4 5" key="1">
    <citation type="submission" date="2023-09" db="EMBL/GenBank/DDBJ databases">
        <authorList>
            <person name="Rey-Velasco X."/>
        </authorList>
    </citation>
    <scope>NUCLEOTIDE SEQUENCE [LARGE SCALE GENOMIC DNA]</scope>
    <source>
        <strain evidence="4 5">P385</strain>
    </source>
</reference>
<evidence type="ECO:0000256" key="2">
    <source>
        <dbReference type="SAM" id="Phobius"/>
    </source>
</evidence>
<evidence type="ECO:0000259" key="3">
    <source>
        <dbReference type="PROSITE" id="PS50234"/>
    </source>
</evidence>
<feature type="region of interest" description="Disordered" evidence="1">
    <location>
        <begin position="289"/>
        <end position="317"/>
    </location>
</feature>
<feature type="domain" description="VWFA" evidence="3">
    <location>
        <begin position="40"/>
        <end position="187"/>
    </location>
</feature>
<feature type="transmembrane region" description="Helical" evidence="2">
    <location>
        <begin position="261"/>
        <end position="279"/>
    </location>
</feature>
<comment type="caution">
    <text evidence="4">The sequence shown here is derived from an EMBL/GenBank/DDBJ whole genome shotgun (WGS) entry which is preliminary data.</text>
</comment>
<evidence type="ECO:0000256" key="1">
    <source>
        <dbReference type="SAM" id="MobiDB-lite"/>
    </source>
</evidence>
<dbReference type="Proteomes" id="UP001259982">
    <property type="component" value="Unassembled WGS sequence"/>
</dbReference>
<gene>
    <name evidence="4" type="ORF">RM531_14775</name>
</gene>
<feature type="compositionally biased region" description="Polar residues" evidence="1">
    <location>
        <begin position="296"/>
        <end position="317"/>
    </location>
</feature>
<dbReference type="SMART" id="SM00327">
    <property type="entry name" value="VWA"/>
    <property type="match status" value="1"/>
</dbReference>
<evidence type="ECO:0000313" key="5">
    <source>
        <dbReference type="Proteomes" id="UP001259982"/>
    </source>
</evidence>
<sequence length="317" mass="34429">MRRWPAGRPGATTLWLSAAAIALVIALVNPGLPGERQVYDYLFVIDISQSMLVRDYLDDDGQTASRLEIARQAVDDTISQLPCGSRVGVGLFTGWNTATAFRPIEVCGHRDELASMVEHVDWRMTWVPQSNIARGLFATIEQIHDWPRPPALIFLTDGDEMPAVDEERRPDPPASRDRVRGVLVGVGATSPSPVPKFGLNGDNRGFFTQGGEPLTSRLAAGYLETLAADTGFGYARLNRPEQLAEISANPAFSRAMASTRGIGWVAALLALGCLVWRYLRPHRHRLARRGAGPVASSGNPAASRSPRLNPTGATVRN</sequence>
<dbReference type="InterPro" id="IPR002035">
    <property type="entry name" value="VWF_A"/>
</dbReference>
<dbReference type="Pfam" id="PF13519">
    <property type="entry name" value="VWA_2"/>
    <property type="match status" value="1"/>
</dbReference>
<dbReference type="Gene3D" id="3.40.50.410">
    <property type="entry name" value="von Willebrand factor, type A domain"/>
    <property type="match status" value="1"/>
</dbReference>
<accession>A0ABU3BBU5</accession>
<dbReference type="EMBL" id="JAVRHY010000020">
    <property type="protein sequence ID" value="MDT0619739.1"/>
    <property type="molecule type" value="Genomic_DNA"/>
</dbReference>
<protein>
    <submittedName>
        <fullName evidence="4">VWA domain-containing protein</fullName>
    </submittedName>
</protein>
<dbReference type="PROSITE" id="PS50234">
    <property type="entry name" value="VWFA"/>
    <property type="match status" value="1"/>
</dbReference>
<dbReference type="InterPro" id="IPR036465">
    <property type="entry name" value="vWFA_dom_sf"/>
</dbReference>
<dbReference type="CDD" id="cd00198">
    <property type="entry name" value="vWFA"/>
    <property type="match status" value="1"/>
</dbReference>
<keyword evidence="2" id="KW-0472">Membrane</keyword>
<evidence type="ECO:0000313" key="4">
    <source>
        <dbReference type="EMBL" id="MDT0619739.1"/>
    </source>
</evidence>
<name>A0ABU3BBU5_9GAMM</name>
<keyword evidence="2" id="KW-0812">Transmembrane</keyword>
<organism evidence="4 5">
    <name type="scientific">Spectribacter acetivorans</name>
    <dbReference type="NCBI Taxonomy" id="3075603"/>
    <lineage>
        <taxon>Bacteria</taxon>
        <taxon>Pseudomonadati</taxon>
        <taxon>Pseudomonadota</taxon>
        <taxon>Gammaproteobacteria</taxon>
        <taxon>Salinisphaerales</taxon>
        <taxon>Salinisphaeraceae</taxon>
        <taxon>Spectribacter</taxon>
    </lineage>
</organism>
<keyword evidence="2" id="KW-1133">Transmembrane helix</keyword>